<feature type="domain" description="N-acetyltransferase" evidence="1">
    <location>
        <begin position="1"/>
        <end position="117"/>
    </location>
</feature>
<dbReference type="CDD" id="cd04301">
    <property type="entry name" value="NAT_SF"/>
    <property type="match status" value="1"/>
</dbReference>
<dbReference type="GO" id="GO:0016747">
    <property type="term" value="F:acyltransferase activity, transferring groups other than amino-acyl groups"/>
    <property type="evidence" value="ECO:0007669"/>
    <property type="project" value="InterPro"/>
</dbReference>
<organism evidence="2 3">
    <name type="scientific">Aquibium carbonis</name>
    <dbReference type="NCBI Taxonomy" id="2495581"/>
    <lineage>
        <taxon>Bacteria</taxon>
        <taxon>Pseudomonadati</taxon>
        <taxon>Pseudomonadota</taxon>
        <taxon>Alphaproteobacteria</taxon>
        <taxon>Hyphomicrobiales</taxon>
        <taxon>Phyllobacteriaceae</taxon>
        <taxon>Aquibium</taxon>
    </lineage>
</organism>
<gene>
    <name evidence="2" type="ORF">EJC49_19385</name>
</gene>
<keyword evidence="2" id="KW-0808">Transferase</keyword>
<name>A0A429YTF8_9HYPH</name>
<dbReference type="OrthoDB" id="275336at2"/>
<dbReference type="InterPro" id="IPR000182">
    <property type="entry name" value="GNAT_dom"/>
</dbReference>
<dbReference type="AlphaFoldDB" id="A0A429YTF8"/>
<dbReference type="Proteomes" id="UP000278398">
    <property type="component" value="Unassembled WGS sequence"/>
</dbReference>
<dbReference type="Gene3D" id="3.40.630.30">
    <property type="match status" value="1"/>
</dbReference>
<keyword evidence="3" id="KW-1185">Reference proteome</keyword>
<sequence length="117" mass="12912">EMRRRMDDDALAAIIHATTTLIDVLYVDGAPAGFVEIDLSQAPEKAEIEYFGLIGEFQGRGLSKFFLSCAIHAAWQHDPGTLVIQTNSLDSPRALQLYQKMGFAPVGTSQIEIEAWD</sequence>
<proteinExistence type="predicted"/>
<evidence type="ECO:0000313" key="3">
    <source>
        <dbReference type="Proteomes" id="UP000278398"/>
    </source>
</evidence>
<comment type="caution">
    <text evidence="2">The sequence shown here is derived from an EMBL/GenBank/DDBJ whole genome shotgun (WGS) entry which is preliminary data.</text>
</comment>
<accession>A0A429YTF8</accession>
<dbReference type="InterPro" id="IPR016181">
    <property type="entry name" value="Acyl_CoA_acyltransferase"/>
</dbReference>
<evidence type="ECO:0000313" key="2">
    <source>
        <dbReference type="EMBL" id="RST84728.1"/>
    </source>
</evidence>
<evidence type="ECO:0000259" key="1">
    <source>
        <dbReference type="PROSITE" id="PS51186"/>
    </source>
</evidence>
<dbReference type="SUPFAM" id="SSF55729">
    <property type="entry name" value="Acyl-CoA N-acyltransferases (Nat)"/>
    <property type="match status" value="1"/>
</dbReference>
<feature type="non-terminal residue" evidence="2">
    <location>
        <position position="1"/>
    </location>
</feature>
<dbReference type="PROSITE" id="PS51186">
    <property type="entry name" value="GNAT"/>
    <property type="match status" value="1"/>
</dbReference>
<reference evidence="2 3" key="1">
    <citation type="submission" date="2018-12" db="EMBL/GenBank/DDBJ databases">
        <title>Mesorhizobium carbonis sp. nov., isolated from coal mine water.</title>
        <authorList>
            <person name="Xin W."/>
            <person name="Xu Z."/>
            <person name="Xiang F."/>
            <person name="Zhang J."/>
            <person name="Xi L."/>
            <person name="Liu J."/>
        </authorList>
    </citation>
    <scope>NUCLEOTIDE SEQUENCE [LARGE SCALE GENOMIC DNA]</scope>
    <source>
        <strain evidence="2 3">B2.3</strain>
    </source>
</reference>
<protein>
    <submittedName>
        <fullName evidence="2">GNAT family N-acetyltransferase</fullName>
    </submittedName>
</protein>
<dbReference type="EMBL" id="RWKW01000080">
    <property type="protein sequence ID" value="RST84728.1"/>
    <property type="molecule type" value="Genomic_DNA"/>
</dbReference>
<dbReference type="Pfam" id="PF13673">
    <property type="entry name" value="Acetyltransf_10"/>
    <property type="match status" value="1"/>
</dbReference>